<dbReference type="OrthoDB" id="10036721at2759"/>
<dbReference type="AlphaFoldDB" id="A0A9W7VZK5"/>
<reference evidence="1 2" key="1">
    <citation type="journal article" date="2018" name="IMA Fungus">
        <title>IMA Genome-F 10: Nine draft genome sequences of Claviceps purpurea s.lat., including C. arundinis, C. humidiphila, and C. cf. spartinae, pseudomolecules for the pitch canker pathogen Fusarium circinatum, draft genome of Davidsoniella eucalypti, Grosmannia galeiformis, Quambalaria eucalypti, and Teratosphaeria destructans.</title>
        <authorList>
            <person name="Wingfield B.D."/>
            <person name="Liu M."/>
            <person name="Nguyen H.D."/>
            <person name="Lane F.A."/>
            <person name="Morgan S.W."/>
            <person name="De Vos L."/>
            <person name="Wilken P.M."/>
            <person name="Duong T.A."/>
            <person name="Aylward J."/>
            <person name="Coetzee M.P."/>
            <person name="Dadej K."/>
            <person name="De Beer Z.W."/>
            <person name="Findlay W."/>
            <person name="Havenga M."/>
            <person name="Kolarik M."/>
            <person name="Menzies J.G."/>
            <person name="Naidoo K."/>
            <person name="Pochopski O."/>
            <person name="Shoukouhi P."/>
            <person name="Santana Q.C."/>
            <person name="Seifert K.A."/>
            <person name="Soal N."/>
            <person name="Steenkamp E.T."/>
            <person name="Tatham C.T."/>
            <person name="van der Nest M.A."/>
            <person name="Wingfield M.J."/>
        </authorList>
    </citation>
    <scope>NUCLEOTIDE SEQUENCE [LARGE SCALE GENOMIC DNA]</scope>
    <source>
        <strain evidence="1">CMW44962</strain>
    </source>
</reference>
<dbReference type="GO" id="GO:0005975">
    <property type="term" value="P:carbohydrate metabolic process"/>
    <property type="evidence" value="ECO:0007669"/>
    <property type="project" value="InterPro"/>
</dbReference>
<dbReference type="PANTHER" id="PTHR34987:SF6">
    <property type="entry name" value="ALPHA-L-RHAMNOSIDASE SIX-HAIRPIN GLYCOSIDASE DOMAIN-CONTAINING PROTEIN"/>
    <property type="match status" value="1"/>
</dbReference>
<dbReference type="InterPro" id="IPR008928">
    <property type="entry name" value="6-hairpin_glycosidase_sf"/>
</dbReference>
<protein>
    <submittedName>
        <fullName evidence="1">Alpha-L-rhamnosidase A</fullName>
    </submittedName>
</protein>
<proteinExistence type="predicted"/>
<reference evidence="1 2" key="2">
    <citation type="journal article" date="2021" name="Curr. Genet.">
        <title>Genetic response to nitrogen starvation in the aggressive Eucalyptus foliar pathogen Teratosphaeria destructans.</title>
        <authorList>
            <person name="Havenga M."/>
            <person name="Wingfield B.D."/>
            <person name="Wingfield M.J."/>
            <person name="Dreyer L.L."/>
            <person name="Roets F."/>
            <person name="Aylward J."/>
        </authorList>
    </citation>
    <scope>NUCLEOTIDE SEQUENCE [LARGE SCALE GENOMIC DNA]</scope>
    <source>
        <strain evidence="1">CMW44962</strain>
    </source>
</reference>
<dbReference type="SUPFAM" id="SSF48208">
    <property type="entry name" value="Six-hairpin glycosidases"/>
    <property type="match status" value="1"/>
</dbReference>
<gene>
    <name evidence="1" type="ORF">Tdes44962_MAKER04743</name>
</gene>
<name>A0A9W7VZK5_9PEZI</name>
<dbReference type="PANTHER" id="PTHR34987">
    <property type="entry name" value="C, PUTATIVE (AFU_ORTHOLOGUE AFUA_3G02880)-RELATED"/>
    <property type="match status" value="1"/>
</dbReference>
<sequence length="183" mass="18484">MTNSTFVEGYDTSGALHYPAYTDDPRISHAHGWSTGPLLALTTFAAGLHVRNASSWTFAPQPGRLGEVEAGFTTAVGTFGARYQRGGGWEFWTPEGTVGTVVMEGVAEGRLRSANGSLGVPLVGGVAVGVPGGHWSLVAGNATGMGNATGGGAAVYTGAAAGVVEADVWLFVAVAGLCLGVML</sequence>
<dbReference type="EMBL" id="RIBY02002212">
    <property type="protein sequence ID" value="KAH9822774.1"/>
    <property type="molecule type" value="Genomic_DNA"/>
</dbReference>
<keyword evidence="2" id="KW-1185">Reference proteome</keyword>
<dbReference type="Proteomes" id="UP001138500">
    <property type="component" value="Unassembled WGS sequence"/>
</dbReference>
<evidence type="ECO:0000313" key="2">
    <source>
        <dbReference type="Proteomes" id="UP001138500"/>
    </source>
</evidence>
<evidence type="ECO:0000313" key="1">
    <source>
        <dbReference type="EMBL" id="KAH9822774.1"/>
    </source>
</evidence>
<comment type="caution">
    <text evidence="1">The sequence shown here is derived from an EMBL/GenBank/DDBJ whole genome shotgun (WGS) entry which is preliminary data.</text>
</comment>
<organism evidence="1 2">
    <name type="scientific">Teratosphaeria destructans</name>
    <dbReference type="NCBI Taxonomy" id="418781"/>
    <lineage>
        <taxon>Eukaryota</taxon>
        <taxon>Fungi</taxon>
        <taxon>Dikarya</taxon>
        <taxon>Ascomycota</taxon>
        <taxon>Pezizomycotina</taxon>
        <taxon>Dothideomycetes</taxon>
        <taxon>Dothideomycetidae</taxon>
        <taxon>Mycosphaerellales</taxon>
        <taxon>Teratosphaeriaceae</taxon>
        <taxon>Teratosphaeria</taxon>
    </lineage>
</organism>
<accession>A0A9W7VZK5</accession>